<reference evidence="1" key="2">
    <citation type="journal article" date="2015" name="Data Brief">
        <title>Shoot transcriptome of the giant reed, Arundo donax.</title>
        <authorList>
            <person name="Barrero R.A."/>
            <person name="Guerrero F.D."/>
            <person name="Moolhuijzen P."/>
            <person name="Goolsby J.A."/>
            <person name="Tidwell J."/>
            <person name="Bellgard S.E."/>
            <person name="Bellgard M.I."/>
        </authorList>
    </citation>
    <scope>NUCLEOTIDE SEQUENCE</scope>
    <source>
        <tissue evidence="1">Shoot tissue taken approximately 20 cm above the soil surface</tissue>
    </source>
</reference>
<evidence type="ECO:0000313" key="1">
    <source>
        <dbReference type="EMBL" id="JAD30228.1"/>
    </source>
</evidence>
<reference evidence="1" key="1">
    <citation type="submission" date="2014-09" db="EMBL/GenBank/DDBJ databases">
        <authorList>
            <person name="Magalhaes I.L.F."/>
            <person name="Oliveira U."/>
            <person name="Santos F.R."/>
            <person name="Vidigal T.H.D.A."/>
            <person name="Brescovit A.D."/>
            <person name="Santos A.J."/>
        </authorList>
    </citation>
    <scope>NUCLEOTIDE SEQUENCE</scope>
    <source>
        <tissue evidence="1">Shoot tissue taken approximately 20 cm above the soil surface</tissue>
    </source>
</reference>
<proteinExistence type="predicted"/>
<dbReference type="AlphaFoldDB" id="A0A0A8YXU5"/>
<dbReference type="EMBL" id="GBRH01267667">
    <property type="protein sequence ID" value="JAD30228.1"/>
    <property type="molecule type" value="Transcribed_RNA"/>
</dbReference>
<protein>
    <submittedName>
        <fullName evidence="1">Uncharacterized protein</fullName>
    </submittedName>
</protein>
<name>A0A0A8YXU5_ARUDO</name>
<organism evidence="1">
    <name type="scientific">Arundo donax</name>
    <name type="common">Giant reed</name>
    <name type="synonym">Donax arundinaceus</name>
    <dbReference type="NCBI Taxonomy" id="35708"/>
    <lineage>
        <taxon>Eukaryota</taxon>
        <taxon>Viridiplantae</taxon>
        <taxon>Streptophyta</taxon>
        <taxon>Embryophyta</taxon>
        <taxon>Tracheophyta</taxon>
        <taxon>Spermatophyta</taxon>
        <taxon>Magnoliopsida</taxon>
        <taxon>Liliopsida</taxon>
        <taxon>Poales</taxon>
        <taxon>Poaceae</taxon>
        <taxon>PACMAD clade</taxon>
        <taxon>Arundinoideae</taxon>
        <taxon>Arundineae</taxon>
        <taxon>Arundo</taxon>
    </lineage>
</organism>
<accession>A0A0A8YXU5</accession>
<sequence length="48" mass="5577">MLCQQSKYEQALEIFNKSFMQDAEMANPVLTVFVRAFCKQATLPIFNM</sequence>